<dbReference type="PANTHER" id="PTHR36318">
    <property type="entry name" value="OS06G0581300 PROTEIN"/>
    <property type="match status" value="1"/>
</dbReference>
<comment type="caution">
    <text evidence="2">The sequence shown here is derived from an EMBL/GenBank/DDBJ whole genome shotgun (WGS) entry which is preliminary data.</text>
</comment>
<keyword evidence="3" id="KW-1185">Reference proteome</keyword>
<keyword evidence="1" id="KW-0472">Membrane</keyword>
<feature type="transmembrane region" description="Helical" evidence="1">
    <location>
        <begin position="42"/>
        <end position="64"/>
    </location>
</feature>
<evidence type="ECO:0000313" key="3">
    <source>
        <dbReference type="Proteomes" id="UP001567538"/>
    </source>
</evidence>
<accession>A0ABD1G8X0</accession>
<feature type="transmembrane region" description="Helical" evidence="1">
    <location>
        <begin position="70"/>
        <end position="94"/>
    </location>
</feature>
<feature type="transmembrane region" description="Helical" evidence="1">
    <location>
        <begin position="137"/>
        <end position="157"/>
    </location>
</feature>
<organism evidence="2 3">
    <name type="scientific">Salvia divinorum</name>
    <name type="common">Maria pastora</name>
    <name type="synonym">Diviner's sage</name>
    <dbReference type="NCBI Taxonomy" id="28513"/>
    <lineage>
        <taxon>Eukaryota</taxon>
        <taxon>Viridiplantae</taxon>
        <taxon>Streptophyta</taxon>
        <taxon>Embryophyta</taxon>
        <taxon>Tracheophyta</taxon>
        <taxon>Spermatophyta</taxon>
        <taxon>Magnoliopsida</taxon>
        <taxon>eudicotyledons</taxon>
        <taxon>Gunneridae</taxon>
        <taxon>Pentapetalae</taxon>
        <taxon>asterids</taxon>
        <taxon>lamiids</taxon>
        <taxon>Lamiales</taxon>
        <taxon>Lamiaceae</taxon>
        <taxon>Nepetoideae</taxon>
        <taxon>Mentheae</taxon>
        <taxon>Salviinae</taxon>
        <taxon>Salvia</taxon>
        <taxon>Salvia subgen. Calosphace</taxon>
    </lineage>
</organism>
<sequence length="263" mass="29515">MAEASLAIGLRTVFVVLGCLATATVIYTVVTDGLPFRKELLTPWMAATLVDFYINILAIGMWIIYKESNWISSLIWMVLLICFGSITTCLYVVLQFLKLTPYESQLDPIYFVLLRNNKSPSTEEVESKKSILSVVSARFIFSVLGCLMLATLVYTIATDGSPFRQELLTPWLSATLVDFYVNVIAISVWVAYKESNWTRAAFWIILLICFGSATTCAYVAIQLFRISPQDPVYFVLFNSDSGAVNDGYEGTLQKETYSTKLVR</sequence>
<protein>
    <submittedName>
        <fullName evidence="2">Uncharacterized protein</fullName>
    </submittedName>
</protein>
<reference evidence="2 3" key="1">
    <citation type="submission" date="2024-06" db="EMBL/GenBank/DDBJ databases">
        <title>A chromosome level genome sequence of Diviner's sage (Salvia divinorum).</title>
        <authorList>
            <person name="Ford S.A."/>
            <person name="Ro D.-K."/>
            <person name="Ness R.W."/>
            <person name="Phillips M.A."/>
        </authorList>
    </citation>
    <scope>NUCLEOTIDE SEQUENCE [LARGE SCALE GENOMIC DNA]</scope>
    <source>
        <strain evidence="2">SAF-2024a</strain>
        <tissue evidence="2">Leaf</tissue>
    </source>
</reference>
<dbReference type="Pfam" id="PF07343">
    <property type="entry name" value="DUF1475"/>
    <property type="match status" value="2"/>
</dbReference>
<proteinExistence type="predicted"/>
<keyword evidence="1" id="KW-0812">Transmembrane</keyword>
<dbReference type="Proteomes" id="UP001567538">
    <property type="component" value="Unassembled WGS sequence"/>
</dbReference>
<feature type="transmembrane region" description="Helical" evidence="1">
    <location>
        <begin position="201"/>
        <end position="221"/>
    </location>
</feature>
<feature type="transmembrane region" description="Helical" evidence="1">
    <location>
        <begin position="6"/>
        <end position="30"/>
    </location>
</feature>
<evidence type="ECO:0000313" key="2">
    <source>
        <dbReference type="EMBL" id="KAL1540562.1"/>
    </source>
</evidence>
<keyword evidence="1" id="KW-1133">Transmembrane helix</keyword>
<gene>
    <name evidence="2" type="ORF">AAHA92_24899</name>
</gene>
<dbReference type="PANTHER" id="PTHR36318:SF3">
    <property type="entry name" value="OS06G0581300 PROTEIN"/>
    <property type="match status" value="1"/>
</dbReference>
<dbReference type="InterPro" id="IPR009943">
    <property type="entry name" value="DUF1475"/>
</dbReference>
<dbReference type="EMBL" id="JBEAFC010000009">
    <property type="protein sequence ID" value="KAL1540562.1"/>
    <property type="molecule type" value="Genomic_DNA"/>
</dbReference>
<evidence type="ECO:0000256" key="1">
    <source>
        <dbReference type="SAM" id="Phobius"/>
    </source>
</evidence>
<name>A0ABD1G8X0_SALDI</name>
<feature type="transmembrane region" description="Helical" evidence="1">
    <location>
        <begin position="169"/>
        <end position="192"/>
    </location>
</feature>
<dbReference type="AlphaFoldDB" id="A0ABD1G8X0"/>